<evidence type="ECO:0000259" key="1">
    <source>
        <dbReference type="Pfam" id="PF03625"/>
    </source>
</evidence>
<dbReference type="EMBL" id="CP038437">
    <property type="protein sequence ID" value="QEM84026.2"/>
    <property type="molecule type" value="Genomic_DNA"/>
</dbReference>
<gene>
    <name evidence="2" type="ORF">E4T21_10440</name>
</gene>
<reference evidence="2" key="1">
    <citation type="submission" date="2021-02" db="EMBL/GenBank/DDBJ databases">
        <title>Strain Y2R2, a novel species of the genus Halomonas.</title>
        <authorList>
            <person name="Huang H."/>
        </authorList>
    </citation>
    <scope>NUCLEOTIDE SEQUENCE</scope>
    <source>
        <strain evidence="2">Y2R2</strain>
    </source>
</reference>
<protein>
    <submittedName>
        <fullName evidence="2">DUF302 domain-containing protein</fullName>
    </submittedName>
</protein>
<dbReference type="Pfam" id="PF03625">
    <property type="entry name" value="DUF302"/>
    <property type="match status" value="1"/>
</dbReference>
<dbReference type="KEGG" id="hbh:E4T21_10440"/>
<dbReference type="PANTHER" id="PTHR38342:SF2">
    <property type="entry name" value="INNER MEMBRANE OR EXPORTED"/>
    <property type="match status" value="1"/>
</dbReference>
<dbReference type="SUPFAM" id="SSF103247">
    <property type="entry name" value="TT1751-like"/>
    <property type="match status" value="1"/>
</dbReference>
<proteinExistence type="predicted"/>
<dbReference type="AlphaFoldDB" id="A0A856QVU1"/>
<dbReference type="Proteomes" id="UP000324285">
    <property type="component" value="Chromosome"/>
</dbReference>
<dbReference type="InterPro" id="IPR005180">
    <property type="entry name" value="DUF302"/>
</dbReference>
<name>A0A856QVU1_9GAMM</name>
<dbReference type="CDD" id="cd14797">
    <property type="entry name" value="DUF302"/>
    <property type="match status" value="1"/>
</dbReference>
<sequence>MATETAEVDSKGIDQLVTQSALDDVDMRLREGIEQRGMGLMAVVDHHANAEKVGLELPPTRTFIFGNPEVGTALMQCEGSVALDLPQKMVVRQSEEGVVIEWNDPHYLVERHELEACELPIDKMSEALTGLAREAAGGE</sequence>
<evidence type="ECO:0000313" key="3">
    <source>
        <dbReference type="Proteomes" id="UP000324285"/>
    </source>
</evidence>
<dbReference type="PANTHER" id="PTHR38342">
    <property type="entry name" value="SLR5037 PROTEIN"/>
    <property type="match status" value="1"/>
</dbReference>
<feature type="domain" description="DUF302" evidence="1">
    <location>
        <begin position="44"/>
        <end position="105"/>
    </location>
</feature>
<dbReference type="InterPro" id="IPR035923">
    <property type="entry name" value="TT1751-like_sf"/>
</dbReference>
<accession>A0A856QVU1</accession>
<organism evidence="2 3">
    <name type="scientific">Halomonas binhaiensis</name>
    <dbReference type="NCBI Taxonomy" id="2562282"/>
    <lineage>
        <taxon>Bacteria</taxon>
        <taxon>Pseudomonadati</taxon>
        <taxon>Pseudomonadota</taxon>
        <taxon>Gammaproteobacteria</taxon>
        <taxon>Oceanospirillales</taxon>
        <taxon>Halomonadaceae</taxon>
        <taxon>Halomonas</taxon>
    </lineage>
</organism>
<keyword evidence="3" id="KW-1185">Reference proteome</keyword>
<dbReference type="Gene3D" id="3.30.310.70">
    <property type="entry name" value="TT1751-like domain"/>
    <property type="match status" value="1"/>
</dbReference>
<evidence type="ECO:0000313" key="2">
    <source>
        <dbReference type="EMBL" id="QEM84026.2"/>
    </source>
</evidence>